<dbReference type="Proteomes" id="UP000431922">
    <property type="component" value="Unassembled WGS sequence"/>
</dbReference>
<evidence type="ECO:0000313" key="2">
    <source>
        <dbReference type="EMBL" id="MXP43572.1"/>
    </source>
</evidence>
<gene>
    <name evidence="2" type="ORF">GRI65_03760</name>
</gene>
<dbReference type="OrthoDB" id="9815600at2"/>
<keyword evidence="1" id="KW-0175">Coiled coil</keyword>
<reference evidence="2 3" key="1">
    <citation type="submission" date="2019-12" db="EMBL/GenBank/DDBJ databases">
        <title>Genomic-based taxomic classification of the family Erythrobacteraceae.</title>
        <authorList>
            <person name="Xu L."/>
        </authorList>
    </citation>
    <scope>NUCLEOTIDE SEQUENCE [LARGE SCALE GENOMIC DNA]</scope>
    <source>
        <strain evidence="2 3">KCTC 42453</strain>
    </source>
</reference>
<proteinExistence type="predicted"/>
<feature type="coiled-coil region" evidence="1">
    <location>
        <begin position="48"/>
        <end position="75"/>
    </location>
</feature>
<accession>A0A845B1Q3</accession>
<comment type="caution">
    <text evidence="2">The sequence shown here is derived from an EMBL/GenBank/DDBJ whole genome shotgun (WGS) entry which is preliminary data.</text>
</comment>
<name>A0A845B1Q3_9SPHN</name>
<dbReference type="EMBL" id="WTYL01000001">
    <property type="protein sequence ID" value="MXP43572.1"/>
    <property type="molecule type" value="Genomic_DNA"/>
</dbReference>
<dbReference type="InterPro" id="IPR007060">
    <property type="entry name" value="FtsL/DivIC"/>
</dbReference>
<keyword evidence="3" id="KW-1185">Reference proteome</keyword>
<dbReference type="AlphaFoldDB" id="A0A845B1Q3"/>
<evidence type="ECO:0000256" key="1">
    <source>
        <dbReference type="SAM" id="Coils"/>
    </source>
</evidence>
<dbReference type="Pfam" id="PF04977">
    <property type="entry name" value="DivIC"/>
    <property type="match status" value="1"/>
</dbReference>
<dbReference type="RefSeq" id="WP_160755162.1">
    <property type="nucleotide sequence ID" value="NZ_WTYL01000001.1"/>
</dbReference>
<sequence length="105" mass="11733">MTRQSHKISLPKEKWTHGLALALLLLIGGLAIAGPSGLLAWSENLQLLEQRQSHIAKLQQEHAALENQVALLNPENADADMVGERLRRDFNVVHEDELVLILDEE</sequence>
<organism evidence="2 3">
    <name type="scientific">Allopontixanthobacter sediminis</name>
    <dbReference type="NCBI Taxonomy" id="1689985"/>
    <lineage>
        <taxon>Bacteria</taxon>
        <taxon>Pseudomonadati</taxon>
        <taxon>Pseudomonadota</taxon>
        <taxon>Alphaproteobacteria</taxon>
        <taxon>Sphingomonadales</taxon>
        <taxon>Erythrobacteraceae</taxon>
        <taxon>Allopontixanthobacter</taxon>
    </lineage>
</organism>
<protein>
    <submittedName>
        <fullName evidence="2">Septum formation initiator</fullName>
    </submittedName>
</protein>
<evidence type="ECO:0000313" key="3">
    <source>
        <dbReference type="Proteomes" id="UP000431922"/>
    </source>
</evidence>